<reference evidence="2 3" key="1">
    <citation type="journal article" date="2019" name="J Genomics">
        <title>The Draft Genome of a Hydrogen-producing Cyanobacterium, Arthrospira platensis NIES-46.</title>
        <authorList>
            <person name="Suzuki S."/>
            <person name="Yamaguchi H."/>
            <person name="Kawachi M."/>
        </authorList>
    </citation>
    <scope>NUCLEOTIDE SEQUENCE [LARGE SCALE GENOMIC DNA]</scope>
    <source>
        <strain evidence="2 3">NIES-46</strain>
    </source>
</reference>
<feature type="transmembrane region" description="Helical" evidence="1">
    <location>
        <begin position="6"/>
        <end position="27"/>
    </location>
</feature>
<gene>
    <name evidence="2" type="ORF">NIES46_13230</name>
</gene>
<keyword evidence="1" id="KW-0812">Transmembrane</keyword>
<dbReference type="EMBL" id="BIMW01000069">
    <property type="protein sequence ID" value="GCE93273.1"/>
    <property type="molecule type" value="Genomic_DNA"/>
</dbReference>
<keyword evidence="1" id="KW-0472">Membrane</keyword>
<organism evidence="2 3">
    <name type="scientific">Limnospira platensis NIES-46</name>
    <dbReference type="NCBI Taxonomy" id="1236695"/>
    <lineage>
        <taxon>Bacteria</taxon>
        <taxon>Bacillati</taxon>
        <taxon>Cyanobacteriota</taxon>
        <taxon>Cyanophyceae</taxon>
        <taxon>Oscillatoriophycideae</taxon>
        <taxon>Oscillatoriales</taxon>
        <taxon>Sirenicapillariaceae</taxon>
        <taxon>Limnospira</taxon>
    </lineage>
</organism>
<keyword evidence="3" id="KW-1185">Reference proteome</keyword>
<accession>A0A5M3T0W6</accession>
<evidence type="ECO:0000313" key="2">
    <source>
        <dbReference type="EMBL" id="GCE93273.1"/>
    </source>
</evidence>
<proteinExistence type="predicted"/>
<keyword evidence="1" id="KW-1133">Transmembrane helix</keyword>
<evidence type="ECO:0000313" key="3">
    <source>
        <dbReference type="Proteomes" id="UP000326169"/>
    </source>
</evidence>
<evidence type="ECO:0000256" key="1">
    <source>
        <dbReference type="SAM" id="Phobius"/>
    </source>
</evidence>
<sequence>MEDTALLDGIIGFLAIAILVGGLILLFQGVSSIK</sequence>
<comment type="caution">
    <text evidence="2">The sequence shown here is derived from an EMBL/GenBank/DDBJ whole genome shotgun (WGS) entry which is preliminary data.</text>
</comment>
<dbReference type="Proteomes" id="UP000326169">
    <property type="component" value="Unassembled WGS sequence"/>
</dbReference>
<protein>
    <submittedName>
        <fullName evidence="2">Uncharacterized protein</fullName>
    </submittedName>
</protein>
<name>A0A5M3T0W6_LIMPL</name>